<dbReference type="PROSITE" id="PS50216">
    <property type="entry name" value="DHHC"/>
    <property type="match status" value="1"/>
</dbReference>
<evidence type="ECO:0000256" key="1">
    <source>
        <dbReference type="ARBA" id="ARBA00004141"/>
    </source>
</evidence>
<protein>
    <recommendedName>
        <fullName evidence="7">Palmitoyltransferase</fullName>
        <ecNumber evidence="7">2.3.1.225</ecNumber>
    </recommendedName>
</protein>
<evidence type="ECO:0000256" key="4">
    <source>
        <dbReference type="ARBA" id="ARBA00022989"/>
    </source>
</evidence>
<dbReference type="EMBL" id="IACT01002863">
    <property type="protein sequence ID" value="LAC22120.1"/>
    <property type="molecule type" value="mRNA"/>
</dbReference>
<comment type="similarity">
    <text evidence="7">Belongs to the DHHC palmitoyltransferase family.</text>
</comment>
<evidence type="ECO:0000256" key="2">
    <source>
        <dbReference type="ARBA" id="ARBA00022679"/>
    </source>
</evidence>
<dbReference type="AlphaFoldDB" id="A0A6A7FV22"/>
<dbReference type="GO" id="GO:0016020">
    <property type="term" value="C:membrane"/>
    <property type="evidence" value="ECO:0007669"/>
    <property type="project" value="UniProtKB-SubCell"/>
</dbReference>
<feature type="domain" description="Palmitoyltransferase DHHC" evidence="8">
    <location>
        <begin position="127"/>
        <end position="209"/>
    </location>
</feature>
<feature type="transmembrane region" description="Helical" evidence="7">
    <location>
        <begin position="20"/>
        <end position="41"/>
    </location>
</feature>
<name>A0A6A7FV22_9CRUS</name>
<evidence type="ECO:0000259" key="8">
    <source>
        <dbReference type="Pfam" id="PF01529"/>
    </source>
</evidence>
<dbReference type="GO" id="GO:0019706">
    <property type="term" value="F:protein-cysteine S-palmitoyltransferase activity"/>
    <property type="evidence" value="ECO:0007669"/>
    <property type="project" value="UniProtKB-EC"/>
</dbReference>
<evidence type="ECO:0000256" key="6">
    <source>
        <dbReference type="ARBA" id="ARBA00023315"/>
    </source>
</evidence>
<comment type="domain">
    <text evidence="7">The DHHC domain is required for palmitoyltransferase activity.</text>
</comment>
<keyword evidence="5 7" id="KW-0472">Membrane</keyword>
<evidence type="ECO:0000256" key="7">
    <source>
        <dbReference type="RuleBase" id="RU079119"/>
    </source>
</evidence>
<accession>A0A6A7FV22</accession>
<feature type="transmembrane region" description="Helical" evidence="7">
    <location>
        <begin position="53"/>
        <end position="71"/>
    </location>
</feature>
<organism evidence="9">
    <name type="scientific">Hirondellea gigas</name>
    <dbReference type="NCBI Taxonomy" id="1518452"/>
    <lineage>
        <taxon>Eukaryota</taxon>
        <taxon>Metazoa</taxon>
        <taxon>Ecdysozoa</taxon>
        <taxon>Arthropoda</taxon>
        <taxon>Crustacea</taxon>
        <taxon>Multicrustacea</taxon>
        <taxon>Malacostraca</taxon>
        <taxon>Eumalacostraca</taxon>
        <taxon>Peracarida</taxon>
        <taxon>Amphipoda</taxon>
        <taxon>Amphilochidea</taxon>
        <taxon>Lysianassida</taxon>
        <taxon>Lysianassidira</taxon>
        <taxon>Lysianassoidea</taxon>
        <taxon>Lysianassidae</taxon>
        <taxon>Hirondellea</taxon>
    </lineage>
</organism>
<dbReference type="PANTHER" id="PTHR12246">
    <property type="entry name" value="PALMITOYLTRANSFERASE ZDHHC16"/>
    <property type="match status" value="1"/>
</dbReference>
<dbReference type="InterPro" id="IPR039859">
    <property type="entry name" value="PFA4/ZDH16/20/ERF2-like"/>
</dbReference>
<feature type="transmembrane region" description="Helical" evidence="7">
    <location>
        <begin position="173"/>
        <end position="197"/>
    </location>
</feature>
<sequence length="244" mass="28453">MAPRTGMYGPCSWCVRVAKWLPVVFIVGIVVWSYYAYVIQLNILTIESNIQKTLYLLVYHVILVLFVWSYWQTIFTDIGFVPKQFRLPPTELESYECAATEETRRDVLEHFMGKHGLPVVNRTMTGDIRYCEKCCHIKPDRCHHCSVCGECVLKMDHHCPWVNNCVSFTNYKFFVLFLGYAFLYCVFVAATTLQYIIEFWRVGDAQGWQVPHPVRVLRGGHVFYQFGVLVGLPHIPHIEEQVHH</sequence>
<evidence type="ECO:0000256" key="3">
    <source>
        <dbReference type="ARBA" id="ARBA00022692"/>
    </source>
</evidence>
<evidence type="ECO:0000313" key="9">
    <source>
        <dbReference type="EMBL" id="LAC22120.1"/>
    </source>
</evidence>
<reference evidence="9" key="1">
    <citation type="submission" date="2017-11" db="EMBL/GenBank/DDBJ databases">
        <title>The sensing device of the deep-sea amphipod.</title>
        <authorList>
            <person name="Kobayashi H."/>
            <person name="Nagahama T."/>
            <person name="Arai W."/>
            <person name="Sasagawa Y."/>
            <person name="Umeda M."/>
            <person name="Hayashi T."/>
            <person name="Nikaido I."/>
            <person name="Watanabe H."/>
            <person name="Oguri K."/>
            <person name="Kitazato H."/>
            <person name="Fujioka K."/>
            <person name="Kido Y."/>
            <person name="Takami H."/>
        </authorList>
    </citation>
    <scope>NUCLEOTIDE SEQUENCE</scope>
    <source>
        <tissue evidence="9">Whole body</tissue>
    </source>
</reference>
<comment type="catalytic activity">
    <reaction evidence="7">
        <text>L-cysteinyl-[protein] + hexadecanoyl-CoA = S-hexadecanoyl-L-cysteinyl-[protein] + CoA</text>
        <dbReference type="Rhea" id="RHEA:36683"/>
        <dbReference type="Rhea" id="RHEA-COMP:10131"/>
        <dbReference type="Rhea" id="RHEA-COMP:11032"/>
        <dbReference type="ChEBI" id="CHEBI:29950"/>
        <dbReference type="ChEBI" id="CHEBI:57287"/>
        <dbReference type="ChEBI" id="CHEBI:57379"/>
        <dbReference type="ChEBI" id="CHEBI:74151"/>
        <dbReference type="EC" id="2.3.1.225"/>
    </reaction>
</comment>
<keyword evidence="6 7" id="KW-0012">Acyltransferase</keyword>
<dbReference type="EC" id="2.3.1.225" evidence="7"/>
<comment type="subcellular location">
    <subcellularLocation>
        <location evidence="1">Membrane</location>
        <topology evidence="1">Multi-pass membrane protein</topology>
    </subcellularLocation>
</comment>
<dbReference type="InterPro" id="IPR001594">
    <property type="entry name" value="Palmitoyltrfase_DHHC"/>
</dbReference>
<keyword evidence="2 7" id="KW-0808">Transferase</keyword>
<dbReference type="Pfam" id="PF01529">
    <property type="entry name" value="DHHC"/>
    <property type="match status" value="1"/>
</dbReference>
<evidence type="ECO:0000256" key="5">
    <source>
        <dbReference type="ARBA" id="ARBA00023136"/>
    </source>
</evidence>
<proteinExistence type="evidence at transcript level"/>
<keyword evidence="3 7" id="KW-0812">Transmembrane</keyword>
<keyword evidence="4 7" id="KW-1133">Transmembrane helix</keyword>